<feature type="region of interest" description="Disordered" evidence="2">
    <location>
        <begin position="1"/>
        <end position="25"/>
    </location>
</feature>
<proteinExistence type="inferred from homology"/>
<organism evidence="5 6">
    <name type="scientific">Cupriavidus cauae</name>
    <dbReference type="NCBI Taxonomy" id="2608999"/>
    <lineage>
        <taxon>Bacteria</taxon>
        <taxon>Pseudomonadati</taxon>
        <taxon>Pseudomonadota</taxon>
        <taxon>Betaproteobacteria</taxon>
        <taxon>Burkholderiales</taxon>
        <taxon>Burkholderiaceae</taxon>
        <taxon>Cupriavidus</taxon>
    </lineage>
</organism>
<keyword evidence="3" id="KW-0812">Transmembrane</keyword>
<comment type="similarity">
    <text evidence="1">Belongs to the glycosyltransferase 2 family. WaaE/KdtX subfamily.</text>
</comment>
<dbReference type="EMBL" id="VWRN01000026">
    <property type="protein sequence ID" value="KAA6126960.1"/>
    <property type="molecule type" value="Genomic_DNA"/>
</dbReference>
<feature type="domain" description="Glycosyltransferase 2-like" evidence="4">
    <location>
        <begin position="38"/>
        <end position="131"/>
    </location>
</feature>
<comment type="caution">
    <text evidence="5">The sequence shown here is derived from an EMBL/GenBank/DDBJ whole genome shotgun (WGS) entry which is preliminary data.</text>
</comment>
<dbReference type="InterPro" id="IPR001173">
    <property type="entry name" value="Glyco_trans_2-like"/>
</dbReference>
<feature type="transmembrane region" description="Helical" evidence="3">
    <location>
        <begin position="285"/>
        <end position="303"/>
    </location>
</feature>
<dbReference type="PANTHER" id="PTHR43630">
    <property type="entry name" value="POLY-BETA-1,6-N-ACETYL-D-GLUCOSAMINE SYNTHASE"/>
    <property type="match status" value="1"/>
</dbReference>
<evidence type="ECO:0000256" key="3">
    <source>
        <dbReference type="SAM" id="Phobius"/>
    </source>
</evidence>
<dbReference type="SUPFAM" id="SSF53448">
    <property type="entry name" value="Nucleotide-diphospho-sugar transferases"/>
    <property type="match status" value="1"/>
</dbReference>
<sequence>MTAPLARSLPAQAVTRPDTPQAAADGAHAVPCKTAKVSVLILTLNEEKNLARCLESVSWCDDVVVLDSYSTDQTLEIARRHGARVFQRKFDNWSAHQNWANENIDFKHRWVYYSDADEVVSPELAVELREIADRVPGDEAEAPVAYRVRYKNYFLGKWIRFAGGYPIWVLRFFQPDKVRWERLVNPAPVVDGSVGFLRHHFLHYSFNKGFDAWFDKHNKYSMGEALETIRSLDEDKFRFSSLLASDPPARRRALKELSFRLPMRPVARFLYLYLLKFGFIDGKAGFHYCVLVSIYEYMVVLKVQEQRRRAMQLPL</sequence>
<evidence type="ECO:0000256" key="2">
    <source>
        <dbReference type="SAM" id="MobiDB-lite"/>
    </source>
</evidence>
<dbReference type="GO" id="GO:0016740">
    <property type="term" value="F:transferase activity"/>
    <property type="evidence" value="ECO:0007669"/>
    <property type="project" value="UniProtKB-KW"/>
</dbReference>
<evidence type="ECO:0000259" key="4">
    <source>
        <dbReference type="Pfam" id="PF00535"/>
    </source>
</evidence>
<keyword evidence="5" id="KW-0808">Transferase</keyword>
<keyword evidence="3" id="KW-0472">Membrane</keyword>
<evidence type="ECO:0000313" key="6">
    <source>
        <dbReference type="Proteomes" id="UP000324324"/>
    </source>
</evidence>
<dbReference type="PANTHER" id="PTHR43630:SF2">
    <property type="entry name" value="GLYCOSYLTRANSFERASE"/>
    <property type="match status" value="1"/>
</dbReference>
<dbReference type="Proteomes" id="UP000324324">
    <property type="component" value="Unassembled WGS sequence"/>
</dbReference>
<dbReference type="InterPro" id="IPR029044">
    <property type="entry name" value="Nucleotide-diphossugar_trans"/>
</dbReference>
<evidence type="ECO:0000313" key="5">
    <source>
        <dbReference type="EMBL" id="KAA6126960.1"/>
    </source>
</evidence>
<dbReference type="CDD" id="cd02511">
    <property type="entry name" value="Beta4Glucosyltransferase"/>
    <property type="match status" value="1"/>
</dbReference>
<dbReference type="RefSeq" id="WP_149318571.1">
    <property type="nucleotide sequence ID" value="NZ_CP080294.1"/>
</dbReference>
<gene>
    <name evidence="5" type="ORF">F1599_08930</name>
</gene>
<accession>A0A5M8AZE4</accession>
<dbReference type="AlphaFoldDB" id="A0A5M8AZE4"/>
<keyword evidence="3" id="KW-1133">Transmembrane helix</keyword>
<protein>
    <submittedName>
        <fullName evidence="5">Glycosyltransferase family 2 protein</fullName>
    </submittedName>
</protein>
<name>A0A5M8AZE4_9BURK</name>
<dbReference type="Gene3D" id="3.90.550.10">
    <property type="entry name" value="Spore Coat Polysaccharide Biosynthesis Protein SpsA, Chain A"/>
    <property type="match status" value="1"/>
</dbReference>
<dbReference type="Pfam" id="PF00535">
    <property type="entry name" value="Glycos_transf_2"/>
    <property type="match status" value="1"/>
</dbReference>
<keyword evidence="6" id="KW-1185">Reference proteome</keyword>
<reference evidence="5 6" key="1">
    <citation type="submission" date="2019-09" db="EMBL/GenBank/DDBJ databases">
        <title>Isolation of a novel species in the genus Cupriavidus from patients with sepsis using whole genome sequencing.</title>
        <authorList>
            <person name="Kweon O.J."/>
            <person name="Lee M.-K."/>
        </authorList>
    </citation>
    <scope>NUCLEOTIDE SEQUENCE [LARGE SCALE GENOMIC DNA]</scope>
    <source>
        <strain evidence="5 6">MKL-01</strain>
    </source>
</reference>
<evidence type="ECO:0000256" key="1">
    <source>
        <dbReference type="ARBA" id="ARBA00038494"/>
    </source>
</evidence>